<dbReference type="OrthoDB" id="9802241at2"/>
<dbReference type="PRINTS" id="PR01179">
    <property type="entry name" value="ODADCRBXLASE"/>
</dbReference>
<comment type="subunit">
    <text evidence="6">Homodimer.</text>
</comment>
<dbReference type="CDD" id="cd06828">
    <property type="entry name" value="PLPDE_III_DapDC"/>
    <property type="match status" value="1"/>
</dbReference>
<evidence type="ECO:0000256" key="1">
    <source>
        <dbReference type="ARBA" id="ARBA00001933"/>
    </source>
</evidence>
<keyword evidence="3 6" id="KW-0663">Pyridoxal phosphate</keyword>
<organism evidence="11 12">
    <name type="scientific">Microbacterium mitrae</name>
    <dbReference type="NCBI Taxonomy" id="664640"/>
    <lineage>
        <taxon>Bacteria</taxon>
        <taxon>Bacillati</taxon>
        <taxon>Actinomycetota</taxon>
        <taxon>Actinomycetes</taxon>
        <taxon>Micrococcales</taxon>
        <taxon>Microbacteriaceae</taxon>
        <taxon>Microbacterium</taxon>
    </lineage>
</organism>
<evidence type="ECO:0000256" key="5">
    <source>
        <dbReference type="ARBA" id="ARBA00023239"/>
    </source>
</evidence>
<keyword evidence="5 6" id="KW-0456">Lyase</keyword>
<feature type="binding site" evidence="6">
    <location>
        <position position="394"/>
    </location>
    <ligand>
        <name>substrate</name>
    </ligand>
</feature>
<dbReference type="InterPro" id="IPR022653">
    <property type="entry name" value="De-COase2_pyr-phos_BS"/>
</dbReference>
<dbReference type="Proteomes" id="UP000321196">
    <property type="component" value="Unassembled WGS sequence"/>
</dbReference>
<feature type="binding site" evidence="6">
    <location>
        <position position="362"/>
    </location>
    <ligand>
        <name>substrate</name>
    </ligand>
</feature>
<keyword evidence="12" id="KW-1185">Reference proteome</keyword>
<dbReference type="Pfam" id="PF02784">
    <property type="entry name" value="Orn_Arg_deC_N"/>
    <property type="match status" value="1"/>
</dbReference>
<feature type="binding site" evidence="6">
    <location>
        <position position="423"/>
    </location>
    <ligand>
        <name>substrate</name>
    </ligand>
</feature>
<dbReference type="GO" id="GO:0009089">
    <property type="term" value="P:lysine biosynthetic process via diaminopimelate"/>
    <property type="evidence" value="ECO:0007669"/>
    <property type="project" value="UniProtKB-UniRule"/>
</dbReference>
<dbReference type="PANTHER" id="PTHR43727">
    <property type="entry name" value="DIAMINOPIMELATE DECARBOXYLASE"/>
    <property type="match status" value="1"/>
</dbReference>
<dbReference type="UniPathway" id="UPA00034">
    <property type="reaction ID" value="UER00027"/>
</dbReference>
<dbReference type="RefSeq" id="WP_147825699.1">
    <property type="nucleotide sequence ID" value="NZ_BAAARG010000002.1"/>
</dbReference>
<dbReference type="InterPro" id="IPR002986">
    <property type="entry name" value="DAP_deCOOHase_LysA"/>
</dbReference>
<feature type="domain" description="Orn/DAP/Arg decarboxylase 2 N-terminal" evidence="10">
    <location>
        <begin position="78"/>
        <end position="321"/>
    </location>
</feature>
<comment type="catalytic activity">
    <reaction evidence="6 9">
        <text>meso-2,6-diaminopimelate + H(+) = L-lysine + CO2</text>
        <dbReference type="Rhea" id="RHEA:15101"/>
        <dbReference type="ChEBI" id="CHEBI:15378"/>
        <dbReference type="ChEBI" id="CHEBI:16526"/>
        <dbReference type="ChEBI" id="CHEBI:32551"/>
        <dbReference type="ChEBI" id="CHEBI:57791"/>
        <dbReference type="EC" id="4.1.1.20"/>
    </reaction>
</comment>
<reference evidence="11 12" key="1">
    <citation type="submission" date="2019-08" db="EMBL/GenBank/DDBJ databases">
        <authorList>
            <person name="Dong K."/>
        </authorList>
    </citation>
    <scope>NUCLEOTIDE SEQUENCE [LARGE SCALE GENOMIC DNA]</scope>
    <source>
        <strain evidence="11 12">M4-8</strain>
    </source>
</reference>
<evidence type="ECO:0000259" key="10">
    <source>
        <dbReference type="Pfam" id="PF02784"/>
    </source>
</evidence>
<dbReference type="InterPro" id="IPR029066">
    <property type="entry name" value="PLP-binding_barrel"/>
</dbReference>
<evidence type="ECO:0000256" key="6">
    <source>
        <dbReference type="HAMAP-Rule" id="MF_02120"/>
    </source>
</evidence>
<evidence type="ECO:0000313" key="12">
    <source>
        <dbReference type="Proteomes" id="UP000321196"/>
    </source>
</evidence>
<feature type="binding site" evidence="6">
    <location>
        <position position="273"/>
    </location>
    <ligand>
        <name>pyridoxal 5'-phosphate</name>
        <dbReference type="ChEBI" id="CHEBI:597326"/>
    </ligand>
</feature>
<dbReference type="EC" id="4.1.1.20" evidence="6 7"/>
<feature type="binding site" evidence="6">
    <location>
        <position position="366"/>
    </location>
    <ligand>
        <name>substrate</name>
    </ligand>
</feature>
<evidence type="ECO:0000313" key="11">
    <source>
        <dbReference type="EMBL" id="TXK04564.1"/>
    </source>
</evidence>
<dbReference type="GO" id="GO:0008836">
    <property type="term" value="F:diaminopimelate decarboxylase activity"/>
    <property type="evidence" value="ECO:0007669"/>
    <property type="project" value="UniProtKB-UniRule"/>
</dbReference>
<evidence type="ECO:0000256" key="3">
    <source>
        <dbReference type="ARBA" id="ARBA00022898"/>
    </source>
</evidence>
<evidence type="ECO:0000256" key="2">
    <source>
        <dbReference type="ARBA" id="ARBA00022793"/>
    </source>
</evidence>
<dbReference type="EMBL" id="VRSW01000002">
    <property type="protein sequence ID" value="TXK04564.1"/>
    <property type="molecule type" value="Genomic_DNA"/>
</dbReference>
<feature type="active site" description="Proton donor" evidence="8">
    <location>
        <position position="393"/>
    </location>
</feature>
<dbReference type="InterPro" id="IPR000183">
    <property type="entry name" value="Orn/DAP/Arg_de-COase"/>
</dbReference>
<evidence type="ECO:0000256" key="7">
    <source>
        <dbReference type="NCBIfam" id="TIGR01048"/>
    </source>
</evidence>
<comment type="caution">
    <text evidence="11">The sequence shown here is derived from an EMBL/GenBank/DDBJ whole genome shotgun (WGS) entry which is preliminary data.</text>
</comment>
<feature type="binding site" evidence="6">
    <location>
        <position position="423"/>
    </location>
    <ligand>
        <name>pyridoxal 5'-phosphate</name>
        <dbReference type="ChEBI" id="CHEBI:597326"/>
    </ligand>
</feature>
<feature type="modified residue" description="N6-(pyridoxal phosphate)lysine" evidence="6 8">
    <location>
        <position position="95"/>
    </location>
</feature>
<keyword evidence="4 6" id="KW-0457">Lysine biosynthesis</keyword>
<comment type="function">
    <text evidence="6">Specifically catalyzes the decarboxylation of meso-diaminopimelate (meso-DAP) to L-lysine.</text>
</comment>
<dbReference type="SUPFAM" id="SSF51419">
    <property type="entry name" value="PLP-binding barrel"/>
    <property type="match status" value="1"/>
</dbReference>
<evidence type="ECO:0000256" key="9">
    <source>
        <dbReference type="RuleBase" id="RU003738"/>
    </source>
</evidence>
<dbReference type="InterPro" id="IPR009006">
    <property type="entry name" value="Ala_racemase/Decarboxylase_C"/>
</dbReference>
<gene>
    <name evidence="6 11" type="primary">lysA</name>
    <name evidence="11" type="ORF">FVP60_07730</name>
</gene>
<comment type="cofactor">
    <cofactor evidence="1 6 8 9">
        <name>pyridoxal 5'-phosphate</name>
        <dbReference type="ChEBI" id="CHEBI:597326"/>
    </cofactor>
</comment>
<dbReference type="InterPro" id="IPR022644">
    <property type="entry name" value="De-COase2_N"/>
</dbReference>
<feature type="binding site" evidence="6">
    <location>
        <position position="318"/>
    </location>
    <ligand>
        <name>substrate</name>
    </ligand>
</feature>
<proteinExistence type="inferred from homology"/>
<dbReference type="NCBIfam" id="TIGR01048">
    <property type="entry name" value="lysA"/>
    <property type="match status" value="1"/>
</dbReference>
<accession>A0A5C8HP40</accession>
<protein>
    <recommendedName>
        <fullName evidence="6 7">Diaminopimelate decarboxylase</fullName>
        <shortName evidence="6">DAP decarboxylase</shortName>
        <shortName evidence="6">DAPDC</shortName>
        <ecNumber evidence="6 7">4.1.1.20</ecNumber>
    </recommendedName>
</protein>
<name>A0A5C8HP40_9MICO</name>
<dbReference type="GO" id="GO:0030170">
    <property type="term" value="F:pyridoxal phosphate binding"/>
    <property type="evidence" value="ECO:0007669"/>
    <property type="project" value="UniProtKB-UniRule"/>
</dbReference>
<dbReference type="FunFam" id="3.20.20.10:FF:000003">
    <property type="entry name" value="Diaminopimelate decarboxylase"/>
    <property type="match status" value="1"/>
</dbReference>
<dbReference type="Gene3D" id="3.20.20.10">
    <property type="entry name" value="Alanine racemase"/>
    <property type="match status" value="1"/>
</dbReference>
<sequence>MSSASPATFAPDWLAVPADVNALATQVWPRRTTRDSSGEITIGGATATALAAQYGTPVLVLDEQEVRDRAAQTLAAFQTAAANHGAEVTVYYAGKAFLSTHVARWMIEAGLNVDVCSGGELAVALAADVDPSRLGFHGNNKSDAEIARAVSIGIGTIILDSVEEIDRVARAATEAGTTQRVLLRVNSGVHAETHDFLATAHEDQKFGITLQDAPAAVAAIRAHNALEFRGLHCHIGSQIFGASGFRESARRVVAVHAALLAEGDVPQLNLGGGFGIAYTAVDDPAPIDDLARDIVDAVAEECALRDIAIPHLSFEPGRSIVGTAGVTLYRVGTTKEVTVETTEGERTRRYVSVDGGMSDNARTALYGAQYSARLANRTSGSTPQLSRVVGMHCESGDIVVDHEYLPSDTTRGDILAVPATGAYCASLASNYNHVPRPPVIAVRDGESRVLVRGETIDDLLARDAGADKGEA</sequence>
<dbReference type="PANTHER" id="PTHR43727:SF2">
    <property type="entry name" value="GROUP IV DECARBOXYLASE"/>
    <property type="match status" value="1"/>
</dbReference>
<comment type="pathway">
    <text evidence="6 9">Amino-acid biosynthesis; L-lysine biosynthesis via DAP pathway; L-lysine from DL-2,6-diaminopimelate: step 1/1.</text>
</comment>
<feature type="binding site" evidence="6">
    <location>
        <begin position="315"/>
        <end position="318"/>
    </location>
    <ligand>
        <name>pyridoxal 5'-phosphate</name>
        <dbReference type="ChEBI" id="CHEBI:597326"/>
    </ligand>
</feature>
<dbReference type="PROSITE" id="PS00878">
    <property type="entry name" value="ODR_DC_2_1"/>
    <property type="match status" value="1"/>
</dbReference>
<evidence type="ECO:0000256" key="4">
    <source>
        <dbReference type="ARBA" id="ARBA00023154"/>
    </source>
</evidence>
<dbReference type="AlphaFoldDB" id="A0A5C8HP40"/>
<dbReference type="HAMAP" id="MF_02120">
    <property type="entry name" value="LysA"/>
    <property type="match status" value="1"/>
</dbReference>
<keyword evidence="6" id="KW-0028">Amino-acid biosynthesis</keyword>
<comment type="similarity">
    <text evidence="6">Belongs to the Orn/Lys/Arg decarboxylase class-II family. LysA subfamily.</text>
</comment>
<keyword evidence="2 6" id="KW-0210">Decarboxylase</keyword>
<dbReference type="SUPFAM" id="SSF50621">
    <property type="entry name" value="Alanine racemase C-terminal domain-like"/>
    <property type="match status" value="1"/>
</dbReference>
<evidence type="ECO:0000256" key="8">
    <source>
        <dbReference type="PIRSR" id="PIRSR600183-50"/>
    </source>
</evidence>
<dbReference type="PRINTS" id="PR01181">
    <property type="entry name" value="DAPDCRBXLASE"/>
</dbReference>
<dbReference type="Gene3D" id="2.40.37.10">
    <property type="entry name" value="Lyase, Ornithine Decarboxylase, Chain A, domain 1"/>
    <property type="match status" value="1"/>
</dbReference>